<protein>
    <submittedName>
        <fullName evidence="2">Uncharacterized protein</fullName>
    </submittedName>
</protein>
<organism evidence="2 3">
    <name type="scientific">Burkholderia thailandensis</name>
    <dbReference type="NCBI Taxonomy" id="57975"/>
    <lineage>
        <taxon>Bacteria</taxon>
        <taxon>Pseudomonadati</taxon>
        <taxon>Pseudomonadota</taxon>
        <taxon>Betaproteobacteria</taxon>
        <taxon>Burkholderiales</taxon>
        <taxon>Burkholderiaceae</taxon>
        <taxon>Burkholderia</taxon>
        <taxon>pseudomallei group</taxon>
    </lineage>
</organism>
<evidence type="ECO:0000313" key="3">
    <source>
        <dbReference type="Proteomes" id="UP001272137"/>
    </source>
</evidence>
<dbReference type="Proteomes" id="UP001272137">
    <property type="component" value="Unassembled WGS sequence"/>
</dbReference>
<accession>A0AAW9D6R0</accession>
<sequence>MRTDARFCPSPPSHAPANGAARAVPTCFSRRPTLGCSINQ</sequence>
<dbReference type="AlphaFoldDB" id="A0AAW9D6R0"/>
<evidence type="ECO:0000256" key="1">
    <source>
        <dbReference type="SAM" id="MobiDB-lite"/>
    </source>
</evidence>
<feature type="region of interest" description="Disordered" evidence="1">
    <location>
        <begin position="1"/>
        <end position="22"/>
    </location>
</feature>
<comment type="caution">
    <text evidence="2">The sequence shown here is derived from an EMBL/GenBank/DDBJ whole genome shotgun (WGS) entry which is preliminary data.</text>
</comment>
<gene>
    <name evidence="2" type="ORF">C7S16_1068</name>
</gene>
<evidence type="ECO:0000313" key="2">
    <source>
        <dbReference type="EMBL" id="MDW9257506.1"/>
    </source>
</evidence>
<name>A0AAW9D6R0_BURTH</name>
<dbReference type="EMBL" id="QXCT01000002">
    <property type="protein sequence ID" value="MDW9257506.1"/>
    <property type="molecule type" value="Genomic_DNA"/>
</dbReference>
<proteinExistence type="predicted"/>
<reference evidence="2" key="1">
    <citation type="submission" date="2018-08" db="EMBL/GenBank/DDBJ databases">
        <title>Identification of Burkholderia cepacia strains that express a Burkholderia pseudomallei-like capsular polysaccharide.</title>
        <authorList>
            <person name="Burtnick M.N."/>
            <person name="Vongsouvath M."/>
            <person name="Newton P."/>
            <person name="Wuthiekanun V."/>
            <person name="Limmathurotsakul D."/>
            <person name="Brett P.J."/>
            <person name="Chantratita N."/>
            <person name="Dance D.A."/>
        </authorList>
    </citation>
    <scope>NUCLEOTIDE SEQUENCE</scope>
    <source>
        <strain evidence="2">SBXCC001</strain>
    </source>
</reference>